<keyword evidence="9" id="KW-0807">Transducer</keyword>
<feature type="region of interest" description="Disordered" evidence="10">
    <location>
        <begin position="935"/>
        <end position="976"/>
    </location>
</feature>
<evidence type="ECO:0000259" key="12">
    <source>
        <dbReference type="PROSITE" id="PS50259"/>
    </source>
</evidence>
<evidence type="ECO:0000256" key="6">
    <source>
        <dbReference type="ARBA" id="ARBA00023136"/>
    </source>
</evidence>
<dbReference type="InterPro" id="IPR028082">
    <property type="entry name" value="Peripla_BP_I"/>
</dbReference>
<dbReference type="PROSITE" id="PS50259">
    <property type="entry name" value="G_PROTEIN_RECEP_F3_4"/>
    <property type="match status" value="1"/>
</dbReference>
<dbReference type="InterPro" id="IPR009030">
    <property type="entry name" value="Growth_fac_rcpt_cys_sf"/>
</dbReference>
<feature type="transmembrane region" description="Helical" evidence="11">
    <location>
        <begin position="758"/>
        <end position="785"/>
    </location>
</feature>
<evidence type="ECO:0000256" key="9">
    <source>
        <dbReference type="ARBA" id="ARBA00023224"/>
    </source>
</evidence>
<evidence type="ECO:0000256" key="11">
    <source>
        <dbReference type="SAM" id="Phobius"/>
    </source>
</evidence>
<evidence type="ECO:0000256" key="2">
    <source>
        <dbReference type="ARBA" id="ARBA00022475"/>
    </source>
</evidence>
<evidence type="ECO:0000256" key="7">
    <source>
        <dbReference type="ARBA" id="ARBA00023170"/>
    </source>
</evidence>
<dbReference type="eggNOG" id="KOG1056">
    <property type="taxonomic scope" value="Eukaryota"/>
</dbReference>
<keyword evidence="3 11" id="KW-0812">Transmembrane</keyword>
<dbReference type="PRINTS" id="PR00592">
    <property type="entry name" value="CASENSINGR"/>
</dbReference>
<name>A0A1X7V2S6_AMPQE</name>
<comment type="subcellular location">
    <subcellularLocation>
        <location evidence="1">Cell membrane</location>
        <topology evidence="1">Multi-pass membrane protein</topology>
    </subcellularLocation>
</comment>
<feature type="transmembrane region" description="Helical" evidence="11">
    <location>
        <begin position="813"/>
        <end position="834"/>
    </location>
</feature>
<evidence type="ECO:0000313" key="13">
    <source>
        <dbReference type="EnsemblMetazoa" id="Aqu2.1.34308_001"/>
    </source>
</evidence>
<feature type="compositionally biased region" description="Polar residues" evidence="10">
    <location>
        <begin position="953"/>
        <end position="976"/>
    </location>
</feature>
<evidence type="ECO:0000256" key="4">
    <source>
        <dbReference type="ARBA" id="ARBA00022989"/>
    </source>
</evidence>
<keyword evidence="2" id="KW-1003">Cell membrane</keyword>
<protein>
    <recommendedName>
        <fullName evidence="12">G-protein coupled receptors family 3 profile domain-containing protein</fullName>
    </recommendedName>
</protein>
<dbReference type="InterPro" id="IPR038550">
    <property type="entry name" value="GPCR_3_9-Cys_sf"/>
</dbReference>
<dbReference type="InterPro" id="IPR050726">
    <property type="entry name" value="mGluR"/>
</dbReference>
<evidence type="ECO:0000256" key="10">
    <source>
        <dbReference type="SAM" id="MobiDB-lite"/>
    </source>
</evidence>
<keyword evidence="4 11" id="KW-1133">Transmembrane helix</keyword>
<reference evidence="13" key="1">
    <citation type="submission" date="2017-05" db="UniProtKB">
        <authorList>
            <consortium name="EnsemblMetazoa"/>
        </authorList>
    </citation>
    <scope>IDENTIFICATION</scope>
</reference>
<dbReference type="GO" id="GO:0005886">
    <property type="term" value="C:plasma membrane"/>
    <property type="evidence" value="ECO:0007669"/>
    <property type="project" value="UniProtKB-SubCell"/>
</dbReference>
<feature type="transmembrane region" description="Helical" evidence="11">
    <location>
        <begin position="717"/>
        <end position="737"/>
    </location>
</feature>
<sequence length="976" mass="107918">MIFYSVLNSAAVYVDTSDKEVTVVGSKNCIKLIIKQNMVLLSSLLLLHSLLLCISGANYGYRDASETVTLSGNRIRGARNRTDVDIVLGGLFPVHSVDDGGARCGSIRLERGLERMEAMLYALDIINSNASLLHGLKLGYDIRDTCSSENIGLDESIDLVVSGQQLDLESCPTSDDTEYESANDSSEAALPTSTVIGAASSGVSVPVATLLRLFRIPQISYASSSARLDNRDRYGYFYRTISPDSLQAEAMIDLCMEFNWTYVSTVYTNDFYGEPGIDQFRKRAGETGICIDVDEGINSDSDDDDFSRIASLLLASSTNVVVLFANQGNARSLFSSIEAINTANGTNKRFLWIASDAWARSISIVSLFNESLAGLFGFAPYTDESQGFQDYYSQLTLESNQRNPFFPEFYQSYFNCTINKTCNNTKPVTSHPRYQQGTFIPLVIDAVYSIAFAIRDYLNDNCKQPIQWNRRTLSCDGNSDRLNGSVLLRYLNNVSFISPTGRHITFNPETGNAAGGQYQIVNYQRFLNKSYGFVPVGIWNGDNPNKRLSINHSISQFGLELINGQEVLLSRPRQSQCTVCTAGQYIVEVEGSCCGTCSNCTGQEYSNTSSSSSCSTCPDRYWGNNPIIGSTSCVALEESYLRYRDAWSIVLMIMAIIGLISVVFVSVALGLYWNTPIVKSSGREQMILLLVGIALTFLTTFFFVSKPSTFVCFFQRSSLWFCISFILASLLVKLIRISRIFLRQGSAASRPKFTEPRYQILFTLLIVSIQFIVVLISMIVVYPLASEEQVESNMAGGPPIIQVTCDSPHLAPLIILALYHTALIIFCNILAVVTIRFPENFNESKYVAFSTFSIGLIWLAFTQTYIATSNEDRTAVVSFALNLSCFAVLLCMFGPRIVIMIFFPERNVTQFTTQPKSRGSTDINAQFDTGYITTLDPSLSVPTPKGSPRPTRVTLNLSDTQQKSGNGSFDDNSTKL</sequence>
<dbReference type="SUPFAM" id="SSF57184">
    <property type="entry name" value="Growth factor receptor domain"/>
    <property type="match status" value="1"/>
</dbReference>
<keyword evidence="6 11" id="KW-0472">Membrane</keyword>
<feature type="transmembrane region" description="Helical" evidence="11">
    <location>
        <begin position="646"/>
        <end position="674"/>
    </location>
</feature>
<keyword evidence="7" id="KW-0675">Receptor</keyword>
<proteinExistence type="predicted"/>
<evidence type="ECO:0000256" key="1">
    <source>
        <dbReference type="ARBA" id="ARBA00004651"/>
    </source>
</evidence>
<dbReference type="AlphaFoldDB" id="A0A1X7V2S6"/>
<evidence type="ECO:0000256" key="3">
    <source>
        <dbReference type="ARBA" id="ARBA00022692"/>
    </source>
</evidence>
<keyword evidence="8" id="KW-0325">Glycoprotein</keyword>
<dbReference type="Gene3D" id="3.40.50.2300">
    <property type="match status" value="2"/>
</dbReference>
<dbReference type="GO" id="GO:0004930">
    <property type="term" value="F:G protein-coupled receptor activity"/>
    <property type="evidence" value="ECO:0007669"/>
    <property type="project" value="UniProtKB-KW"/>
</dbReference>
<dbReference type="InterPro" id="IPR001828">
    <property type="entry name" value="ANF_lig-bd_rcpt"/>
</dbReference>
<dbReference type="InterPro" id="IPR017978">
    <property type="entry name" value="GPCR_3_C"/>
</dbReference>
<dbReference type="InterPro" id="IPR000068">
    <property type="entry name" value="GPCR_3_Ca_sens_rcpt-rel"/>
</dbReference>
<keyword evidence="5" id="KW-0297">G-protein coupled receptor</keyword>
<dbReference type="Pfam" id="PF00003">
    <property type="entry name" value="7tm_3"/>
    <property type="match status" value="1"/>
</dbReference>
<feature type="transmembrane region" description="Helical" evidence="11">
    <location>
        <begin position="686"/>
        <end position="705"/>
    </location>
</feature>
<organism evidence="13">
    <name type="scientific">Amphimedon queenslandica</name>
    <name type="common">Sponge</name>
    <dbReference type="NCBI Taxonomy" id="400682"/>
    <lineage>
        <taxon>Eukaryota</taxon>
        <taxon>Metazoa</taxon>
        <taxon>Porifera</taxon>
        <taxon>Demospongiae</taxon>
        <taxon>Heteroscleromorpha</taxon>
        <taxon>Haplosclerida</taxon>
        <taxon>Niphatidae</taxon>
        <taxon>Amphimedon</taxon>
    </lineage>
</organism>
<evidence type="ECO:0000256" key="8">
    <source>
        <dbReference type="ARBA" id="ARBA00023180"/>
    </source>
</evidence>
<dbReference type="InterPro" id="IPR000337">
    <property type="entry name" value="GPCR_3"/>
</dbReference>
<dbReference type="OrthoDB" id="425344at2759"/>
<dbReference type="PRINTS" id="PR00248">
    <property type="entry name" value="GPCRMGR"/>
</dbReference>
<dbReference type="SUPFAM" id="SSF53822">
    <property type="entry name" value="Periplasmic binding protein-like I"/>
    <property type="match status" value="1"/>
</dbReference>
<accession>A0A1X7V2S6</accession>
<feature type="transmembrane region" description="Helical" evidence="11">
    <location>
        <begin position="879"/>
        <end position="903"/>
    </location>
</feature>
<dbReference type="EnsemblMetazoa" id="Aqu2.1.34308_001">
    <property type="protein sequence ID" value="Aqu2.1.34308_001"/>
    <property type="gene ID" value="Aqu2.1.34308"/>
</dbReference>
<dbReference type="PANTHER" id="PTHR24060">
    <property type="entry name" value="METABOTROPIC GLUTAMATE RECEPTOR"/>
    <property type="match status" value="1"/>
</dbReference>
<dbReference type="Gene3D" id="2.10.50.30">
    <property type="entry name" value="GPCR, family 3, nine cysteines domain"/>
    <property type="match status" value="1"/>
</dbReference>
<dbReference type="Pfam" id="PF01094">
    <property type="entry name" value="ANF_receptor"/>
    <property type="match status" value="1"/>
</dbReference>
<evidence type="ECO:0000256" key="5">
    <source>
        <dbReference type="ARBA" id="ARBA00023040"/>
    </source>
</evidence>
<dbReference type="STRING" id="400682.A0A1X7V2S6"/>
<dbReference type="InParanoid" id="A0A1X7V2S6"/>
<feature type="domain" description="G-protein coupled receptors family 3 profile" evidence="12">
    <location>
        <begin position="647"/>
        <end position="916"/>
    </location>
</feature>
<dbReference type="FunFam" id="3.40.50.2300:FF:000145">
    <property type="entry name" value="Glutamate receptor, metabotropic"/>
    <property type="match status" value="1"/>
</dbReference>
<feature type="transmembrane region" description="Helical" evidence="11">
    <location>
        <begin position="846"/>
        <end position="867"/>
    </location>
</feature>